<sequence length="165" mass="19685">MITIKFDSEWKNSKEGTMVHSPVKLNIKVEPLFEDKYYPKMRKTVSILKANKVLFEVADIEKYSLEDLMTNVIFFSKVEEDEKWLEMDIIRDFKNKEFCEFQFEFLEIDLIIEEKEFMENGVVAYLFYFVGIDHDNKGNEIKYNGNLGIYNEVNKSKKKNLFSIQ</sequence>
<proteinExistence type="predicted"/>
<organism evidence="1 2">
    <name type="scientific">Breznakia pachnodae</name>
    <dbReference type="NCBI Taxonomy" id="265178"/>
    <lineage>
        <taxon>Bacteria</taxon>
        <taxon>Bacillati</taxon>
        <taxon>Bacillota</taxon>
        <taxon>Erysipelotrichia</taxon>
        <taxon>Erysipelotrichales</taxon>
        <taxon>Erysipelotrichaceae</taxon>
        <taxon>Breznakia</taxon>
    </lineage>
</organism>
<dbReference type="EMBL" id="JAUSUR010000001">
    <property type="protein sequence ID" value="MDQ0360004.1"/>
    <property type="molecule type" value="Genomic_DNA"/>
</dbReference>
<protein>
    <submittedName>
        <fullName evidence="1">Uncharacterized protein</fullName>
    </submittedName>
</protein>
<keyword evidence="2" id="KW-1185">Reference proteome</keyword>
<accession>A0ABU0DZR1</accession>
<dbReference type="RefSeq" id="WP_307405573.1">
    <property type="nucleotide sequence ID" value="NZ_JAUSUR010000001.1"/>
</dbReference>
<evidence type="ECO:0000313" key="1">
    <source>
        <dbReference type="EMBL" id="MDQ0360004.1"/>
    </source>
</evidence>
<comment type="caution">
    <text evidence="1">The sequence shown here is derived from an EMBL/GenBank/DDBJ whole genome shotgun (WGS) entry which is preliminary data.</text>
</comment>
<name>A0ABU0DZR1_9FIRM</name>
<reference evidence="1 2" key="1">
    <citation type="submission" date="2023-07" db="EMBL/GenBank/DDBJ databases">
        <title>Genomic Encyclopedia of Type Strains, Phase IV (KMG-IV): sequencing the most valuable type-strain genomes for metagenomic binning, comparative biology and taxonomic classification.</title>
        <authorList>
            <person name="Goeker M."/>
        </authorList>
    </citation>
    <scope>NUCLEOTIDE SEQUENCE [LARGE SCALE GENOMIC DNA]</scope>
    <source>
        <strain evidence="1 2">DSM 16784</strain>
    </source>
</reference>
<dbReference type="Proteomes" id="UP001230220">
    <property type="component" value="Unassembled WGS sequence"/>
</dbReference>
<gene>
    <name evidence="1" type="ORF">J2S15_000735</name>
</gene>
<evidence type="ECO:0000313" key="2">
    <source>
        <dbReference type="Proteomes" id="UP001230220"/>
    </source>
</evidence>